<dbReference type="RefSeq" id="XP_050511643.1">
    <property type="nucleotide sequence ID" value="XM_050655686.1"/>
</dbReference>
<feature type="region of interest" description="Disordered" evidence="1">
    <location>
        <begin position="57"/>
        <end position="82"/>
    </location>
</feature>
<name>A0ABM5KN95_DIAVI</name>
<organism evidence="2 3">
    <name type="scientific">Diabrotica virgifera virgifera</name>
    <name type="common">western corn rootworm</name>
    <dbReference type="NCBI Taxonomy" id="50390"/>
    <lineage>
        <taxon>Eukaryota</taxon>
        <taxon>Metazoa</taxon>
        <taxon>Ecdysozoa</taxon>
        <taxon>Arthropoda</taxon>
        <taxon>Hexapoda</taxon>
        <taxon>Insecta</taxon>
        <taxon>Pterygota</taxon>
        <taxon>Neoptera</taxon>
        <taxon>Endopterygota</taxon>
        <taxon>Coleoptera</taxon>
        <taxon>Polyphaga</taxon>
        <taxon>Cucujiformia</taxon>
        <taxon>Chrysomeloidea</taxon>
        <taxon>Chrysomelidae</taxon>
        <taxon>Galerucinae</taxon>
        <taxon>Diabroticina</taxon>
        <taxon>Diabroticites</taxon>
        <taxon>Diabrotica</taxon>
    </lineage>
</organism>
<keyword evidence="3" id="KW-1185">Reference proteome</keyword>
<proteinExistence type="predicted"/>
<evidence type="ECO:0000313" key="2">
    <source>
        <dbReference type="EnsemblMetazoa" id="XP_050511643.1"/>
    </source>
</evidence>
<dbReference type="EnsemblMetazoa" id="XM_050655686.1">
    <property type="protein sequence ID" value="XP_050511643.1"/>
    <property type="gene ID" value="LOC114325634"/>
</dbReference>
<evidence type="ECO:0000256" key="1">
    <source>
        <dbReference type="SAM" id="MobiDB-lite"/>
    </source>
</evidence>
<sequence length="162" mass="19208">MALPCEIDTEIQQQTLFDDFTVEKESSLSLSAGPSEIFESANEMDQSQMNIAKTPGRERYRQPQNWKVQEAKRKRNSGQEYVSYSTKKTVKPRIIKESCEKKNCRTKFYTKISEDQRIIFQKFWALGNQNRHMDFLAKHVTREQKKVETIRNTNSRRQFTMK</sequence>
<dbReference type="GeneID" id="114325634"/>
<reference evidence="2" key="1">
    <citation type="submission" date="2025-05" db="UniProtKB">
        <authorList>
            <consortium name="EnsemblMetazoa"/>
        </authorList>
    </citation>
    <scope>IDENTIFICATION</scope>
</reference>
<evidence type="ECO:0000313" key="3">
    <source>
        <dbReference type="Proteomes" id="UP001652700"/>
    </source>
</evidence>
<protein>
    <submittedName>
        <fullName evidence="2">Uncharacterized protein</fullName>
    </submittedName>
</protein>
<accession>A0ABM5KN95</accession>
<dbReference type="Proteomes" id="UP001652700">
    <property type="component" value="Unplaced"/>
</dbReference>